<name>A0A2T0W688_9LACT</name>
<dbReference type="OrthoDB" id="9815825at2"/>
<dbReference type="Pfam" id="PF01408">
    <property type="entry name" value="GFO_IDH_MocA"/>
    <property type="match status" value="1"/>
</dbReference>
<dbReference type="Gene3D" id="3.40.50.720">
    <property type="entry name" value="NAD(P)-binding Rossmann-like Domain"/>
    <property type="match status" value="1"/>
</dbReference>
<gene>
    <name evidence="3" type="ORF">CLV38_11423</name>
</gene>
<dbReference type="InterPro" id="IPR036291">
    <property type="entry name" value="NAD(P)-bd_dom_sf"/>
</dbReference>
<evidence type="ECO:0000259" key="2">
    <source>
        <dbReference type="Pfam" id="PF22725"/>
    </source>
</evidence>
<dbReference type="PANTHER" id="PTHR43249">
    <property type="entry name" value="UDP-N-ACETYL-2-AMINO-2-DEOXY-D-GLUCURONATE OXIDASE"/>
    <property type="match status" value="1"/>
</dbReference>
<proteinExistence type="predicted"/>
<dbReference type="PANTHER" id="PTHR43249:SF1">
    <property type="entry name" value="D-GLUCOSIDE 3-DEHYDROGENASE"/>
    <property type="match status" value="1"/>
</dbReference>
<organism evidence="3 4">
    <name type="scientific">Alkalibacterium olivapovliticus</name>
    <dbReference type="NCBI Taxonomy" id="99907"/>
    <lineage>
        <taxon>Bacteria</taxon>
        <taxon>Bacillati</taxon>
        <taxon>Bacillota</taxon>
        <taxon>Bacilli</taxon>
        <taxon>Lactobacillales</taxon>
        <taxon>Carnobacteriaceae</taxon>
        <taxon>Alkalibacterium</taxon>
    </lineage>
</organism>
<dbReference type="Proteomes" id="UP000238205">
    <property type="component" value="Unassembled WGS sequence"/>
</dbReference>
<dbReference type="InterPro" id="IPR000683">
    <property type="entry name" value="Gfo/Idh/MocA-like_OxRdtase_N"/>
</dbReference>
<dbReference type="InterPro" id="IPR055170">
    <property type="entry name" value="GFO_IDH_MocA-like_dom"/>
</dbReference>
<dbReference type="AlphaFoldDB" id="A0A2T0W688"/>
<protein>
    <submittedName>
        <fullName evidence="3">Putative dehydrogenase</fullName>
    </submittedName>
</protein>
<sequence>MNDNKKLRVGIIGLGDVSPIHIQAIEMSEHAELVAACDTDPSLKSVVEGTPFYSNFKEMLSEQALDVVHNCLPHHLHYPVTKACIEAGVHVFLEKPVSISYEEGKFQKQLEDNSGLKICVCFQNRYNATFLKLQDYLNKKETGKVTGIKALVTWYREDSYYKTKPWRRTKAEVGYGNIMSQSIHTLDLVQLLGGQVTSVKATLSKLLDVDSEVEDTASAVFTFSSGSRGYFHATNANVDNSSVELQVNTENETFTIKDSRLYRLNSEGEKEQLAVDDTLEGIKFYFGASHKLLIDRFYKAILEDTDDYVSVEDALPSIHLIEMMAESSKTVVEPITVLPKSFKS</sequence>
<reference evidence="3 4" key="1">
    <citation type="submission" date="2018-03" db="EMBL/GenBank/DDBJ databases">
        <title>Genomic Encyclopedia of Archaeal and Bacterial Type Strains, Phase II (KMG-II): from individual species to whole genera.</title>
        <authorList>
            <person name="Goeker M."/>
        </authorList>
    </citation>
    <scope>NUCLEOTIDE SEQUENCE [LARGE SCALE GENOMIC DNA]</scope>
    <source>
        <strain evidence="3 4">DSM 13175</strain>
    </source>
</reference>
<dbReference type="GO" id="GO:0000166">
    <property type="term" value="F:nucleotide binding"/>
    <property type="evidence" value="ECO:0007669"/>
    <property type="project" value="InterPro"/>
</dbReference>
<evidence type="ECO:0000313" key="4">
    <source>
        <dbReference type="Proteomes" id="UP000238205"/>
    </source>
</evidence>
<dbReference type="Gene3D" id="3.30.360.10">
    <property type="entry name" value="Dihydrodipicolinate Reductase, domain 2"/>
    <property type="match status" value="1"/>
</dbReference>
<dbReference type="SUPFAM" id="SSF51735">
    <property type="entry name" value="NAD(P)-binding Rossmann-fold domains"/>
    <property type="match status" value="1"/>
</dbReference>
<dbReference type="InterPro" id="IPR052515">
    <property type="entry name" value="Gfo/Idh/MocA_Oxidoreductase"/>
</dbReference>
<feature type="domain" description="GFO/IDH/MocA-like oxidoreductase" evidence="2">
    <location>
        <begin position="130"/>
        <end position="252"/>
    </location>
</feature>
<comment type="caution">
    <text evidence="3">The sequence shown here is derived from an EMBL/GenBank/DDBJ whole genome shotgun (WGS) entry which is preliminary data.</text>
</comment>
<dbReference type="RefSeq" id="WP_106193862.1">
    <property type="nucleotide sequence ID" value="NZ_PVTO01000014.1"/>
</dbReference>
<evidence type="ECO:0000313" key="3">
    <source>
        <dbReference type="EMBL" id="PRY82227.1"/>
    </source>
</evidence>
<keyword evidence="4" id="KW-1185">Reference proteome</keyword>
<feature type="domain" description="Gfo/Idh/MocA-like oxidoreductase N-terminal" evidence="1">
    <location>
        <begin position="7"/>
        <end position="120"/>
    </location>
</feature>
<dbReference type="SUPFAM" id="SSF55347">
    <property type="entry name" value="Glyceraldehyde-3-phosphate dehydrogenase-like, C-terminal domain"/>
    <property type="match status" value="1"/>
</dbReference>
<accession>A0A2T0W688</accession>
<evidence type="ECO:0000259" key="1">
    <source>
        <dbReference type="Pfam" id="PF01408"/>
    </source>
</evidence>
<dbReference type="Pfam" id="PF22725">
    <property type="entry name" value="GFO_IDH_MocA_C3"/>
    <property type="match status" value="1"/>
</dbReference>
<dbReference type="EMBL" id="PVTO01000014">
    <property type="protein sequence ID" value="PRY82227.1"/>
    <property type="molecule type" value="Genomic_DNA"/>
</dbReference>